<comment type="caution">
    <text evidence="2">The sequence shown here is derived from an EMBL/GenBank/DDBJ whole genome shotgun (WGS) entry which is preliminary data.</text>
</comment>
<proteinExistence type="predicted"/>
<gene>
    <name evidence="2" type="ORF">GCM10011614_13720</name>
</gene>
<accession>A0A918PD29</accession>
<reference evidence="2" key="2">
    <citation type="submission" date="2020-09" db="EMBL/GenBank/DDBJ databases">
        <authorList>
            <person name="Sun Q."/>
            <person name="Kim S."/>
        </authorList>
    </citation>
    <scope>NUCLEOTIDE SEQUENCE</scope>
    <source>
        <strain evidence="2">KCTC 32255</strain>
    </source>
</reference>
<keyword evidence="3" id="KW-1185">Reference proteome</keyword>
<feature type="chain" id="PRO_5037526330" evidence="1">
    <location>
        <begin position="35"/>
        <end position="205"/>
    </location>
</feature>
<dbReference type="AlphaFoldDB" id="A0A918PD29"/>
<keyword evidence="1" id="KW-0732">Signal</keyword>
<name>A0A918PD29_9SPHN</name>
<dbReference type="InterPro" id="IPR006311">
    <property type="entry name" value="TAT_signal"/>
</dbReference>
<dbReference type="PROSITE" id="PS51318">
    <property type="entry name" value="TAT"/>
    <property type="match status" value="1"/>
</dbReference>
<reference evidence="2" key="1">
    <citation type="journal article" date="2014" name="Int. J. Syst. Evol. Microbiol.">
        <title>Complete genome sequence of Corynebacterium casei LMG S-19264T (=DSM 44701T), isolated from a smear-ripened cheese.</title>
        <authorList>
            <consortium name="US DOE Joint Genome Institute (JGI-PGF)"/>
            <person name="Walter F."/>
            <person name="Albersmeier A."/>
            <person name="Kalinowski J."/>
            <person name="Ruckert C."/>
        </authorList>
    </citation>
    <scope>NUCLEOTIDE SEQUENCE</scope>
    <source>
        <strain evidence="2">KCTC 32255</strain>
    </source>
</reference>
<dbReference type="Proteomes" id="UP000648075">
    <property type="component" value="Unassembled WGS sequence"/>
</dbReference>
<protein>
    <submittedName>
        <fullName evidence="2">Uncharacterized protein</fullName>
    </submittedName>
</protein>
<dbReference type="EMBL" id="BMZA01000003">
    <property type="protein sequence ID" value="GGY99963.1"/>
    <property type="molecule type" value="Genomic_DNA"/>
</dbReference>
<evidence type="ECO:0000313" key="3">
    <source>
        <dbReference type="Proteomes" id="UP000648075"/>
    </source>
</evidence>
<organism evidence="2 3">
    <name type="scientific">Novosphingobium colocasiae</name>
    <dbReference type="NCBI Taxonomy" id="1256513"/>
    <lineage>
        <taxon>Bacteria</taxon>
        <taxon>Pseudomonadati</taxon>
        <taxon>Pseudomonadota</taxon>
        <taxon>Alphaproteobacteria</taxon>
        <taxon>Sphingomonadales</taxon>
        <taxon>Sphingomonadaceae</taxon>
        <taxon>Novosphingobium</taxon>
    </lineage>
</organism>
<evidence type="ECO:0000256" key="1">
    <source>
        <dbReference type="SAM" id="SignalP"/>
    </source>
</evidence>
<dbReference type="RefSeq" id="WP_229813859.1">
    <property type="nucleotide sequence ID" value="NZ_BMZA01000003.1"/>
</dbReference>
<feature type="signal peptide" evidence="1">
    <location>
        <begin position="1"/>
        <end position="34"/>
    </location>
</feature>
<sequence>MSMNKDFTASPSRRRAVRGATAAILLAVAGAAQAAPAGEVPLAAPGAPSLAEMVAAAFSRAALASARGDDAQLSVELRQIAAIGARPLVVDADPVRNWRTLARMDSVAPMRGSPLGPGYRAGQVDPGSQERFEQLFLSGRKASIALSSPGNAPLALTVLDANRKPVCEARDARLACHWMPLFTQRYTIEVRNKGAQTADYFLVVE</sequence>
<evidence type="ECO:0000313" key="2">
    <source>
        <dbReference type="EMBL" id="GGY99963.1"/>
    </source>
</evidence>